<reference evidence="2 3" key="1">
    <citation type="submission" date="2018-09" db="EMBL/GenBank/DDBJ databases">
        <title>Genomic Encyclopedia of Archaeal and Bacterial Type Strains, Phase II (KMG-II): from individual species to whole genera.</title>
        <authorList>
            <person name="Goeker M."/>
        </authorList>
    </citation>
    <scope>NUCLEOTIDE SEQUENCE [LARGE SCALE GENOMIC DNA]</scope>
    <source>
        <strain evidence="2 3">DSM 13151</strain>
    </source>
</reference>
<protein>
    <submittedName>
        <fullName evidence="2">Uncharacterized protein DUF1102</fullName>
    </submittedName>
</protein>
<keyword evidence="3" id="KW-1185">Reference proteome</keyword>
<evidence type="ECO:0000313" key="3">
    <source>
        <dbReference type="Proteomes" id="UP000283805"/>
    </source>
</evidence>
<organism evidence="2 3">
    <name type="scientific">Halopiger aswanensis</name>
    <dbReference type="NCBI Taxonomy" id="148449"/>
    <lineage>
        <taxon>Archaea</taxon>
        <taxon>Methanobacteriati</taxon>
        <taxon>Methanobacteriota</taxon>
        <taxon>Stenosarchaea group</taxon>
        <taxon>Halobacteria</taxon>
        <taxon>Halobacteriales</taxon>
        <taxon>Natrialbaceae</taxon>
        <taxon>Halopiger</taxon>
    </lineage>
</organism>
<dbReference type="AlphaFoldDB" id="A0A419WKA2"/>
<dbReference type="Proteomes" id="UP000283805">
    <property type="component" value="Unassembled WGS sequence"/>
</dbReference>
<dbReference type="InterPro" id="IPR009482">
    <property type="entry name" value="DUF1102"/>
</dbReference>
<dbReference type="OrthoDB" id="203212at2157"/>
<evidence type="ECO:0000313" key="2">
    <source>
        <dbReference type="EMBL" id="RKD95822.1"/>
    </source>
</evidence>
<sequence>MSSATTSRWLVLGFLAIGLVCTGAVATDAGLLSAADEPEVRTGPHEHDNLGNDTGVVAEPHDGPNGAYAYLDGDGQLVIDLTIDNDALEGDGISAGAVTGIDDVVALRNAGNESAKVWLEHDAANVTFRTGEGDSIEGANDAAVLEPEESISIGFVVDARNLEAGEAVIESLRFRTTALEHGDKRDSSSDSSASAGTNTSPSSPSPAVEVVEPDSKTRTVTVSGGRGRTVPIDLGSLRVGKGVILEGVTIQFGDIEDSTLEIRADRDRKTGDGLPADVATVGAVTVEDAPAATAIESVEYRFTVDRDRFADRASPSADDSTFEFYSRLDGTWEHHAFEAASEIEPGEGDEPTGTDRYTATVTTDSLKGGIVAGPNATDASSEGALESNGDSDGSGDDGVTTGDDDTNADSGPSERADGSGSQVGVSVVGLLALIASLRKRARG</sequence>
<comment type="caution">
    <text evidence="2">The sequence shown here is derived from an EMBL/GenBank/DDBJ whole genome shotgun (WGS) entry which is preliminary data.</text>
</comment>
<dbReference type="Pfam" id="PF06510">
    <property type="entry name" value="DUF1102"/>
    <property type="match status" value="1"/>
</dbReference>
<dbReference type="EMBL" id="RAPO01000002">
    <property type="protein sequence ID" value="RKD95822.1"/>
    <property type="molecule type" value="Genomic_DNA"/>
</dbReference>
<gene>
    <name evidence="2" type="ORF">ATJ93_2685</name>
</gene>
<feature type="compositionally biased region" description="Basic and acidic residues" evidence="1">
    <location>
        <begin position="179"/>
        <end position="188"/>
    </location>
</feature>
<feature type="region of interest" description="Disordered" evidence="1">
    <location>
        <begin position="365"/>
        <end position="423"/>
    </location>
</feature>
<proteinExistence type="predicted"/>
<dbReference type="RefSeq" id="WP_120245051.1">
    <property type="nucleotide sequence ID" value="NZ_RAPO01000002.1"/>
</dbReference>
<feature type="region of interest" description="Disordered" evidence="1">
    <location>
        <begin position="179"/>
        <end position="226"/>
    </location>
</feature>
<accession>A0A419WKA2</accession>
<evidence type="ECO:0000256" key="1">
    <source>
        <dbReference type="SAM" id="MobiDB-lite"/>
    </source>
</evidence>
<name>A0A419WKA2_9EURY</name>
<feature type="compositionally biased region" description="Low complexity" evidence="1">
    <location>
        <begin position="189"/>
        <end position="210"/>
    </location>
</feature>